<keyword evidence="5 10" id="KW-0547">Nucleotide-binding</keyword>
<evidence type="ECO:0000313" key="14">
    <source>
        <dbReference type="EMBL" id="ORX62741.1"/>
    </source>
</evidence>
<evidence type="ECO:0000256" key="8">
    <source>
        <dbReference type="ARBA" id="ARBA00023175"/>
    </source>
</evidence>
<dbReference type="InterPro" id="IPR036961">
    <property type="entry name" value="Kinesin_motor_dom_sf"/>
</dbReference>
<dbReference type="GO" id="GO:0005634">
    <property type="term" value="C:nucleus"/>
    <property type="evidence" value="ECO:0007669"/>
    <property type="project" value="TreeGrafter"/>
</dbReference>
<feature type="compositionally biased region" description="Acidic residues" evidence="12">
    <location>
        <begin position="696"/>
        <end position="709"/>
    </location>
</feature>
<dbReference type="GO" id="GO:0005876">
    <property type="term" value="C:spindle microtubule"/>
    <property type="evidence" value="ECO:0007669"/>
    <property type="project" value="TreeGrafter"/>
</dbReference>
<feature type="region of interest" description="Disordered" evidence="12">
    <location>
        <begin position="688"/>
        <end position="732"/>
    </location>
</feature>
<dbReference type="InterPro" id="IPR019821">
    <property type="entry name" value="Kinesin_motor_CS"/>
</dbReference>
<proteinExistence type="inferred from homology"/>
<keyword evidence="6 10" id="KW-0067">ATP-binding</keyword>
<feature type="compositionally biased region" description="Polar residues" evidence="12">
    <location>
        <begin position="710"/>
        <end position="725"/>
    </location>
</feature>
<dbReference type="Pfam" id="PF00225">
    <property type="entry name" value="Kinesin"/>
    <property type="match status" value="1"/>
</dbReference>
<accession>A0A1X2GXC2</accession>
<dbReference type="SMART" id="SM00129">
    <property type="entry name" value="KISc"/>
    <property type="match status" value="1"/>
</dbReference>
<evidence type="ECO:0000313" key="15">
    <source>
        <dbReference type="Proteomes" id="UP000242146"/>
    </source>
</evidence>
<evidence type="ECO:0000256" key="10">
    <source>
        <dbReference type="PROSITE-ProRule" id="PRU00283"/>
    </source>
</evidence>
<evidence type="ECO:0000256" key="2">
    <source>
        <dbReference type="ARBA" id="ARBA00022490"/>
    </source>
</evidence>
<dbReference type="PANTHER" id="PTHR47970:SF29">
    <property type="entry name" value="KINESIN FAMILY MEMBER 20B"/>
    <property type="match status" value="1"/>
</dbReference>
<dbReference type="EMBL" id="MCGT01000001">
    <property type="protein sequence ID" value="ORX62741.1"/>
    <property type="molecule type" value="Genomic_DNA"/>
</dbReference>
<dbReference type="Gene3D" id="3.40.850.10">
    <property type="entry name" value="Kinesin motor domain"/>
    <property type="match status" value="1"/>
</dbReference>
<dbReference type="PROSITE" id="PS50067">
    <property type="entry name" value="KINESIN_MOTOR_2"/>
    <property type="match status" value="1"/>
</dbReference>
<name>A0A1X2GXC2_9FUNG</name>
<dbReference type="GO" id="GO:0072686">
    <property type="term" value="C:mitotic spindle"/>
    <property type="evidence" value="ECO:0007669"/>
    <property type="project" value="TreeGrafter"/>
</dbReference>
<dbReference type="SUPFAM" id="SSF52540">
    <property type="entry name" value="P-loop containing nucleoside triphosphate hydrolases"/>
    <property type="match status" value="1"/>
</dbReference>
<comment type="caution">
    <text evidence="14">The sequence shown here is derived from an EMBL/GenBank/DDBJ whole genome shotgun (WGS) entry which is preliminary data.</text>
</comment>
<evidence type="ECO:0000259" key="13">
    <source>
        <dbReference type="PROSITE" id="PS50067"/>
    </source>
</evidence>
<dbReference type="PANTHER" id="PTHR47970">
    <property type="entry name" value="KINESIN-LIKE PROTEIN KIF11"/>
    <property type="match status" value="1"/>
</dbReference>
<evidence type="ECO:0000256" key="11">
    <source>
        <dbReference type="RuleBase" id="RU000394"/>
    </source>
</evidence>
<evidence type="ECO:0000256" key="12">
    <source>
        <dbReference type="SAM" id="MobiDB-lite"/>
    </source>
</evidence>
<feature type="domain" description="Kinesin motor" evidence="13">
    <location>
        <begin position="11"/>
        <end position="406"/>
    </location>
</feature>
<keyword evidence="8 10" id="KW-0505">Motor protein</keyword>
<dbReference type="GO" id="GO:0008017">
    <property type="term" value="F:microtubule binding"/>
    <property type="evidence" value="ECO:0007669"/>
    <property type="project" value="InterPro"/>
</dbReference>
<evidence type="ECO:0000256" key="9">
    <source>
        <dbReference type="ARBA" id="ARBA00023212"/>
    </source>
</evidence>
<feature type="compositionally biased region" description="Polar residues" evidence="12">
    <location>
        <begin position="746"/>
        <end position="760"/>
    </location>
</feature>
<dbReference type="GO" id="GO:0007018">
    <property type="term" value="P:microtubule-based movement"/>
    <property type="evidence" value="ECO:0007669"/>
    <property type="project" value="InterPro"/>
</dbReference>
<evidence type="ECO:0000256" key="7">
    <source>
        <dbReference type="ARBA" id="ARBA00023054"/>
    </source>
</evidence>
<dbReference type="OrthoDB" id="123929at2759"/>
<dbReference type="InterPro" id="IPR047149">
    <property type="entry name" value="KIF11-like"/>
</dbReference>
<dbReference type="Proteomes" id="UP000242146">
    <property type="component" value="Unassembled WGS sequence"/>
</dbReference>
<dbReference type="PROSITE" id="PS00411">
    <property type="entry name" value="KINESIN_MOTOR_1"/>
    <property type="match status" value="1"/>
</dbReference>
<feature type="region of interest" description="Disordered" evidence="12">
    <location>
        <begin position="746"/>
        <end position="769"/>
    </location>
</feature>
<dbReference type="GO" id="GO:0008574">
    <property type="term" value="F:plus-end-directed microtubule motor activity"/>
    <property type="evidence" value="ECO:0007669"/>
    <property type="project" value="TreeGrafter"/>
</dbReference>
<dbReference type="AlphaFoldDB" id="A0A1X2GXC2"/>
<evidence type="ECO:0000256" key="6">
    <source>
        <dbReference type="ARBA" id="ARBA00022840"/>
    </source>
</evidence>
<dbReference type="GO" id="GO:0005524">
    <property type="term" value="F:ATP binding"/>
    <property type="evidence" value="ECO:0007669"/>
    <property type="project" value="UniProtKB-UniRule"/>
</dbReference>
<dbReference type="GO" id="GO:0051231">
    <property type="term" value="P:spindle elongation"/>
    <property type="evidence" value="ECO:0007669"/>
    <property type="project" value="TreeGrafter"/>
</dbReference>
<dbReference type="PRINTS" id="PR00380">
    <property type="entry name" value="KINESINHEAVY"/>
</dbReference>
<dbReference type="InterPro" id="IPR027417">
    <property type="entry name" value="P-loop_NTPase"/>
</dbReference>
<evidence type="ECO:0000256" key="1">
    <source>
        <dbReference type="ARBA" id="ARBA00004186"/>
    </source>
</evidence>
<dbReference type="STRING" id="101127.A0A1X2GXC2"/>
<sequence length="769" mass="86527">MPSWIEQAGEPVKAYLRIRPHATTGKFSSSYFTVMSDKTVSLVPPEDSSAYRSRNGAAERYHFNTVFQETDQKQVFKETMAPLIQTFLNGSNALIFAYGVTNSGKTYTMLGRPDDPGLVYRTLGSLFTALQGRMSEAKVKPSMHSQVKVYEDPAEENATLIAQQDSEFAMGPPKMTAMSFDVIPNFEFGIWISFAEVYNEKVYDLLASDKDRGNPLRLTYEYRTGYKYIAGITQIKVKSLEDACKAVARGQKNRAAFATLLNHASSRSHSIFTVSLVRCPVTKGDFIVEDPAYTIVSRLSLVDLAGSERHRNTQSEGERLKEAGNINKSLMVLGLCMDVLRANQINLQAGRKPSVVPYNQSKLTELFREMFDGHGSASIIVNINPFDTGYEENCHVMRFAAIAKEVTTTQRELTPMDLDNLDDAAVRQTTTDSQRAKELQAEIENLKMQSQFLKDKWLQAEARCDLFDQLMYNHAVSKADSDRQVNICLGNLGSKISSYEDEVRHISDWEKYAYSEQESDVEEEYEDIASKKSMRTSRPNEKYRMQLNTAFENLENQIKLSQTPLVIPSTSTMPSHTASTTATPIDSSLGQTPIACTSGQHIQSSYNTFFHLRKQLRRYTDKQTTLNQDAHVVMNLIEQEQHVTFDVVRDTKMGRVLKMITESTYKSDRFSVQSRALDLLKQYIRLPRAHPSSNEPEQELVDQPEDDVINTDTPNAHVTHSNSSPPAAHRYGIPSESITQSVLVDPTNAKQETSTASVEESTVYDLRVA</sequence>
<reference evidence="14 15" key="1">
    <citation type="submission" date="2016-07" db="EMBL/GenBank/DDBJ databases">
        <title>Pervasive Adenine N6-methylation of Active Genes in Fungi.</title>
        <authorList>
            <consortium name="DOE Joint Genome Institute"/>
            <person name="Mondo S.J."/>
            <person name="Dannebaum R.O."/>
            <person name="Kuo R.C."/>
            <person name="Labutti K."/>
            <person name="Haridas S."/>
            <person name="Kuo A."/>
            <person name="Salamov A."/>
            <person name="Ahrendt S.R."/>
            <person name="Lipzen A."/>
            <person name="Sullivan W."/>
            <person name="Andreopoulos W.B."/>
            <person name="Clum A."/>
            <person name="Lindquist E."/>
            <person name="Daum C."/>
            <person name="Ramamoorthy G.K."/>
            <person name="Gryganskyi A."/>
            <person name="Culley D."/>
            <person name="Magnuson J.K."/>
            <person name="James T.Y."/>
            <person name="O'Malley M.A."/>
            <person name="Stajich J.E."/>
            <person name="Spatafora J.W."/>
            <person name="Visel A."/>
            <person name="Grigoriev I.V."/>
        </authorList>
    </citation>
    <scope>NUCLEOTIDE SEQUENCE [LARGE SCALE GENOMIC DNA]</scope>
    <source>
        <strain evidence="14 15">NRRL 3301</strain>
    </source>
</reference>
<keyword evidence="4 11" id="KW-0493">Microtubule</keyword>
<dbReference type="GO" id="GO:0090307">
    <property type="term" value="P:mitotic spindle assembly"/>
    <property type="evidence" value="ECO:0007669"/>
    <property type="project" value="TreeGrafter"/>
</dbReference>
<comment type="subcellular location">
    <subcellularLocation>
        <location evidence="1">Cytoplasm</location>
        <location evidence="1">Cytoskeleton</location>
        <location evidence="1">Spindle</location>
    </subcellularLocation>
</comment>
<evidence type="ECO:0000256" key="4">
    <source>
        <dbReference type="ARBA" id="ARBA00022701"/>
    </source>
</evidence>
<evidence type="ECO:0000256" key="5">
    <source>
        <dbReference type="ARBA" id="ARBA00022741"/>
    </source>
</evidence>
<feature type="binding site" evidence="10">
    <location>
        <begin position="99"/>
        <end position="106"/>
    </location>
    <ligand>
        <name>ATP</name>
        <dbReference type="ChEBI" id="CHEBI:30616"/>
    </ligand>
</feature>
<keyword evidence="3" id="KW-0597">Phosphoprotein</keyword>
<evidence type="ECO:0000256" key="3">
    <source>
        <dbReference type="ARBA" id="ARBA00022553"/>
    </source>
</evidence>
<dbReference type="InterPro" id="IPR001752">
    <property type="entry name" value="Kinesin_motor_dom"/>
</dbReference>
<comment type="similarity">
    <text evidence="10 11">Belongs to the TRAFAC class myosin-kinesin ATPase superfamily. Kinesin family.</text>
</comment>
<keyword evidence="2" id="KW-0963">Cytoplasm</keyword>
<keyword evidence="15" id="KW-1185">Reference proteome</keyword>
<keyword evidence="7" id="KW-0175">Coiled coil</keyword>
<organism evidence="14 15">
    <name type="scientific">Hesseltinella vesiculosa</name>
    <dbReference type="NCBI Taxonomy" id="101127"/>
    <lineage>
        <taxon>Eukaryota</taxon>
        <taxon>Fungi</taxon>
        <taxon>Fungi incertae sedis</taxon>
        <taxon>Mucoromycota</taxon>
        <taxon>Mucoromycotina</taxon>
        <taxon>Mucoromycetes</taxon>
        <taxon>Mucorales</taxon>
        <taxon>Cunninghamellaceae</taxon>
        <taxon>Hesseltinella</taxon>
    </lineage>
</organism>
<protein>
    <recommendedName>
        <fullName evidence="11">Kinesin-like protein</fullName>
    </recommendedName>
</protein>
<keyword evidence="9" id="KW-0206">Cytoskeleton</keyword>
<gene>
    <name evidence="14" type="ORF">DM01DRAFT_1369329</name>
</gene>